<evidence type="ECO:0000313" key="1">
    <source>
        <dbReference type="EMBL" id="KAH7946251.1"/>
    </source>
</evidence>
<gene>
    <name evidence="1" type="ORF">HPB49_022010</name>
</gene>
<evidence type="ECO:0000313" key="2">
    <source>
        <dbReference type="Proteomes" id="UP000821865"/>
    </source>
</evidence>
<reference evidence="1" key="1">
    <citation type="submission" date="2020-05" db="EMBL/GenBank/DDBJ databases">
        <title>Large-scale comparative analyses of tick genomes elucidate their genetic diversity and vector capacities.</title>
        <authorList>
            <person name="Jia N."/>
            <person name="Wang J."/>
            <person name="Shi W."/>
            <person name="Du L."/>
            <person name="Sun Y."/>
            <person name="Zhan W."/>
            <person name="Jiang J."/>
            <person name="Wang Q."/>
            <person name="Zhang B."/>
            <person name="Ji P."/>
            <person name="Sakyi L.B."/>
            <person name="Cui X."/>
            <person name="Yuan T."/>
            <person name="Jiang B."/>
            <person name="Yang W."/>
            <person name="Lam T.T.-Y."/>
            <person name="Chang Q."/>
            <person name="Ding S."/>
            <person name="Wang X."/>
            <person name="Zhu J."/>
            <person name="Ruan X."/>
            <person name="Zhao L."/>
            <person name="Wei J."/>
            <person name="Que T."/>
            <person name="Du C."/>
            <person name="Cheng J."/>
            <person name="Dai P."/>
            <person name="Han X."/>
            <person name="Huang E."/>
            <person name="Gao Y."/>
            <person name="Liu J."/>
            <person name="Shao H."/>
            <person name="Ye R."/>
            <person name="Li L."/>
            <person name="Wei W."/>
            <person name="Wang X."/>
            <person name="Wang C."/>
            <person name="Yang T."/>
            <person name="Huo Q."/>
            <person name="Li W."/>
            <person name="Guo W."/>
            <person name="Chen H."/>
            <person name="Zhou L."/>
            <person name="Ni X."/>
            <person name="Tian J."/>
            <person name="Zhou Y."/>
            <person name="Sheng Y."/>
            <person name="Liu T."/>
            <person name="Pan Y."/>
            <person name="Xia L."/>
            <person name="Li J."/>
            <person name="Zhao F."/>
            <person name="Cao W."/>
        </authorList>
    </citation>
    <scope>NUCLEOTIDE SEQUENCE</scope>
    <source>
        <strain evidence="1">Dsil-2018</strain>
    </source>
</reference>
<comment type="caution">
    <text evidence="1">The sequence shown here is derived from an EMBL/GenBank/DDBJ whole genome shotgun (WGS) entry which is preliminary data.</text>
</comment>
<keyword evidence="2" id="KW-1185">Reference proteome</keyword>
<sequence length="310" mass="35278">MGDKYRGESLNPADCKSARKFRCSVNNEWGFGSGVHDLLWCFVAALQTGRTLILDTSKWHYTPSGNWLHIRRTDKDGEAAHHNVNEYMHHAEEFYSALALRGETVEKRVFVATDEPSVIDEIKFRFPSFVIIANKHASTEASWLDTRYGISALENVIIDVNLLAESDRLVCAFSSGFCRVAYQLMQARHAKAGFDATRKAVSIDVEYFYAFVSFPPRRTLYENSVVTANEINWTRPGVLLEKMHDLVALHEAKEKKYADGFSAILPEGSKKAKRMRVFPRFKTLQTYSVACYVAFNDTKKDIFYSKASLL</sequence>
<accession>A0ACB8CN34</accession>
<protein>
    <submittedName>
        <fullName evidence="1">Uncharacterized protein</fullName>
    </submittedName>
</protein>
<name>A0ACB8CN34_DERSI</name>
<proteinExistence type="predicted"/>
<dbReference type="EMBL" id="CM023475">
    <property type="protein sequence ID" value="KAH7946251.1"/>
    <property type="molecule type" value="Genomic_DNA"/>
</dbReference>
<dbReference type="Proteomes" id="UP000821865">
    <property type="component" value="Chromosome 6"/>
</dbReference>
<organism evidence="1 2">
    <name type="scientific">Dermacentor silvarum</name>
    <name type="common">Tick</name>
    <dbReference type="NCBI Taxonomy" id="543639"/>
    <lineage>
        <taxon>Eukaryota</taxon>
        <taxon>Metazoa</taxon>
        <taxon>Ecdysozoa</taxon>
        <taxon>Arthropoda</taxon>
        <taxon>Chelicerata</taxon>
        <taxon>Arachnida</taxon>
        <taxon>Acari</taxon>
        <taxon>Parasitiformes</taxon>
        <taxon>Ixodida</taxon>
        <taxon>Ixodoidea</taxon>
        <taxon>Ixodidae</taxon>
        <taxon>Rhipicephalinae</taxon>
        <taxon>Dermacentor</taxon>
    </lineage>
</organism>